<comment type="caution">
    <text evidence="1">The sequence shown here is derived from an EMBL/GenBank/DDBJ whole genome shotgun (WGS) entry which is preliminary data.</text>
</comment>
<dbReference type="RefSeq" id="WP_063477349.1">
    <property type="nucleotide sequence ID" value="NZ_JBCMWP010000019.1"/>
</dbReference>
<evidence type="ECO:0000313" key="1">
    <source>
        <dbReference type="EMBL" id="KZS44765.1"/>
    </source>
</evidence>
<dbReference type="EMBL" id="LWMH01000001">
    <property type="protein sequence ID" value="KZS44765.1"/>
    <property type="molecule type" value="Genomic_DNA"/>
</dbReference>
<gene>
    <name evidence="1" type="ORF">AWU65_01880</name>
</gene>
<reference evidence="1" key="1">
    <citation type="journal article" date="2016" name="Genome Announc.">
        <title>Draft genomes of two strains of Paenibacillus glucanolyticus with capability to degrade lignocellulose.</title>
        <authorList>
            <person name="Mathews S.L."/>
            <person name="Pawlak J."/>
            <person name="Grunden A.M."/>
        </authorList>
    </citation>
    <scope>NUCLEOTIDE SEQUENCE [LARGE SCALE GENOMIC DNA]</scope>
    <source>
        <strain evidence="1">SLM1</strain>
    </source>
</reference>
<proteinExistence type="predicted"/>
<protein>
    <submittedName>
        <fullName evidence="1">Uncharacterized protein</fullName>
    </submittedName>
</protein>
<dbReference type="AlphaFoldDB" id="A0A163G6U1"/>
<dbReference type="OrthoDB" id="9950072at2"/>
<evidence type="ECO:0000313" key="2">
    <source>
        <dbReference type="Proteomes" id="UP000076796"/>
    </source>
</evidence>
<accession>A0A163G6U1</accession>
<dbReference type="Proteomes" id="UP000076796">
    <property type="component" value="Unassembled WGS sequence"/>
</dbReference>
<organism evidence="1 2">
    <name type="scientific">Paenibacillus glucanolyticus</name>
    <dbReference type="NCBI Taxonomy" id="59843"/>
    <lineage>
        <taxon>Bacteria</taxon>
        <taxon>Bacillati</taxon>
        <taxon>Bacillota</taxon>
        <taxon>Bacilli</taxon>
        <taxon>Bacillales</taxon>
        <taxon>Paenibacillaceae</taxon>
        <taxon>Paenibacillus</taxon>
    </lineage>
</organism>
<keyword evidence="2" id="KW-1185">Reference proteome</keyword>
<name>A0A163G6U1_9BACL</name>
<sequence>MNKEKKIRSIGEKVSARYKSFFNQKLERVHSAWIPYIQADGEMLPIYDPGTISGQKEATSKYKALKLAEKTRDELVSRSSKI</sequence>